<dbReference type="OrthoDB" id="863140at2"/>
<accession>A6DIQ9</accession>
<protein>
    <submittedName>
        <fullName evidence="1">Carbamoyl-phosphate synthase large subunit</fullName>
        <ecNumber evidence="1">6.3.5.5</ecNumber>
    </submittedName>
</protein>
<dbReference type="Gene3D" id="3.30.559.10">
    <property type="entry name" value="Chloramphenicol acetyltransferase-like domain"/>
    <property type="match status" value="1"/>
</dbReference>
<comment type="caution">
    <text evidence="1">The sequence shown here is derived from an EMBL/GenBank/DDBJ whole genome shotgun (WGS) entry which is preliminary data.</text>
</comment>
<keyword evidence="2" id="KW-1185">Reference proteome</keyword>
<dbReference type="EMBL" id="ABCK01000005">
    <property type="protein sequence ID" value="EDM28345.1"/>
    <property type="molecule type" value="Genomic_DNA"/>
</dbReference>
<dbReference type="STRING" id="313628.LNTAR_10531"/>
<name>A6DIQ9_9BACT</name>
<dbReference type="InterPro" id="IPR023213">
    <property type="entry name" value="CAT-like_dom_sf"/>
</dbReference>
<dbReference type="InterPro" id="IPR052058">
    <property type="entry name" value="Alcohol_O-acetyltransferase"/>
</dbReference>
<reference evidence="1 2" key="1">
    <citation type="journal article" date="2010" name="J. Bacteriol.">
        <title>Genome sequence of Lentisphaera araneosa HTCC2155T, the type species of the order Lentisphaerales in the phylum Lentisphaerae.</title>
        <authorList>
            <person name="Thrash J.C."/>
            <person name="Cho J.C."/>
            <person name="Vergin K.L."/>
            <person name="Morris R.M."/>
            <person name="Giovannoni S.J."/>
        </authorList>
    </citation>
    <scope>NUCLEOTIDE SEQUENCE [LARGE SCALE GENOMIC DNA]</scope>
    <source>
        <strain evidence="1 2">HTCC2155</strain>
    </source>
</reference>
<dbReference type="GO" id="GO:0004088">
    <property type="term" value="F:carbamoyl-phosphate synthase (glutamine-hydrolyzing) activity"/>
    <property type="evidence" value="ECO:0007669"/>
    <property type="project" value="UniProtKB-EC"/>
</dbReference>
<dbReference type="SUPFAM" id="SSF52777">
    <property type="entry name" value="CoA-dependent acyltransferases"/>
    <property type="match status" value="1"/>
</dbReference>
<dbReference type="EC" id="6.3.5.5" evidence="1"/>
<dbReference type="PANTHER" id="PTHR28037:SF1">
    <property type="entry name" value="ALCOHOL O-ACETYLTRANSFERASE 1-RELATED"/>
    <property type="match status" value="1"/>
</dbReference>
<dbReference type="AlphaFoldDB" id="A6DIQ9"/>
<dbReference type="Proteomes" id="UP000004947">
    <property type="component" value="Unassembled WGS sequence"/>
</dbReference>
<proteinExistence type="predicted"/>
<dbReference type="RefSeq" id="WP_007277788.1">
    <property type="nucleotide sequence ID" value="NZ_ABCK01000005.1"/>
</dbReference>
<dbReference type="PANTHER" id="PTHR28037">
    <property type="entry name" value="ALCOHOL O-ACETYLTRANSFERASE 1-RELATED"/>
    <property type="match status" value="1"/>
</dbReference>
<gene>
    <name evidence="1" type="primary">carB</name>
    <name evidence="1" type="ORF">LNTAR_10531</name>
</gene>
<evidence type="ECO:0000313" key="1">
    <source>
        <dbReference type="EMBL" id="EDM28345.1"/>
    </source>
</evidence>
<evidence type="ECO:0000313" key="2">
    <source>
        <dbReference type="Proteomes" id="UP000004947"/>
    </source>
</evidence>
<organism evidence="1 2">
    <name type="scientific">Lentisphaera araneosa HTCC2155</name>
    <dbReference type="NCBI Taxonomy" id="313628"/>
    <lineage>
        <taxon>Bacteria</taxon>
        <taxon>Pseudomonadati</taxon>
        <taxon>Lentisphaerota</taxon>
        <taxon>Lentisphaeria</taxon>
        <taxon>Lentisphaerales</taxon>
        <taxon>Lentisphaeraceae</taxon>
        <taxon>Lentisphaera</taxon>
    </lineage>
</organism>
<sequence>MLRQLSPTEHSWQRVGELDSNNFIVIAELSGALNEALLHDSLVKLIQSQAILSYDIASKGDKLYYVQGELEDVPLESYSVKNKDERNYIIDKCLNTPITACPFWNLKIISIGRYQHSLVLSFNHMLADGRAGVKFFDYLLKSMADSNYEIPQSEPIKSFEHSYSQQKDVMQTLKTYSWGIKNKFARKALIPSSVEPKSSTSASTSYVSKRIDSASLSKILSFSRLYEASFTSTVTTVFLNEIAKKYDLHKPLHSFVAVDTRPYANDSDYEALNYAVGTIEVGYKFGKSTKLSAVTGQFKTEFNEKCTPIQFAFDKFVRSMAIKKFPEAPKFLSAVQENQNAVGLVTNIGETGLQKEYGQMKLLHCYHIPATHLVNKPFYCLATSTHQNEVVLNLSFPANLVDRSEADELLNSIISSLQEIS</sequence>
<keyword evidence="1" id="KW-0436">Ligase</keyword>